<dbReference type="PIRSF" id="PIRSF004682">
    <property type="entry name" value="GmhB"/>
    <property type="match status" value="1"/>
</dbReference>
<comment type="caution">
    <text evidence="8">The sequence shown here is derived from an EMBL/GenBank/DDBJ whole genome shotgun (WGS) entry which is preliminary data.</text>
</comment>
<keyword evidence="6" id="KW-0119">Carbohydrate metabolism</keyword>
<evidence type="ECO:0000313" key="8">
    <source>
        <dbReference type="EMBL" id="GAF97063.1"/>
    </source>
</evidence>
<evidence type="ECO:0000256" key="3">
    <source>
        <dbReference type="ARBA" id="ARBA00022490"/>
    </source>
</evidence>
<dbReference type="NCBIfam" id="TIGR01656">
    <property type="entry name" value="Histidinol-ppas"/>
    <property type="match status" value="1"/>
</dbReference>
<evidence type="ECO:0000256" key="7">
    <source>
        <dbReference type="ARBA" id="ARBA00031828"/>
    </source>
</evidence>
<dbReference type="InterPro" id="IPR006549">
    <property type="entry name" value="HAD-SF_hydro_IIIA"/>
</dbReference>
<organism evidence="8">
    <name type="scientific">marine sediment metagenome</name>
    <dbReference type="NCBI Taxonomy" id="412755"/>
    <lineage>
        <taxon>unclassified sequences</taxon>
        <taxon>metagenomes</taxon>
        <taxon>ecological metagenomes</taxon>
    </lineage>
</organism>
<dbReference type="InterPro" id="IPR006543">
    <property type="entry name" value="Histidinol-phos"/>
</dbReference>
<dbReference type="Gene3D" id="3.40.50.1000">
    <property type="entry name" value="HAD superfamily/HAD-like"/>
    <property type="match status" value="1"/>
</dbReference>
<dbReference type="GO" id="GO:0005737">
    <property type="term" value="C:cytoplasm"/>
    <property type="evidence" value="ECO:0007669"/>
    <property type="project" value="UniProtKB-SubCell"/>
</dbReference>
<dbReference type="GO" id="GO:0005975">
    <property type="term" value="P:carbohydrate metabolic process"/>
    <property type="evidence" value="ECO:0007669"/>
    <property type="project" value="InterPro"/>
</dbReference>
<dbReference type="Pfam" id="PF13242">
    <property type="entry name" value="Hydrolase_like"/>
    <property type="match status" value="1"/>
</dbReference>
<sequence length="187" mass="20501">MQPALFLDRDGVIIENRQDYVRSWSDVDIYPQALNALVKIKPSRHKIFIITNQSVVGRGLISQATAREINERLVNEIRFSGGRIDGVFMCPHAPDENCSCRKPGPGLILDAASEHSIELKKSILVGDALSDIIAGQSAGVAQNVLVSTGRGLAQSTLPIASQIPDFLIYETLFDALENLLPEYFDIP</sequence>
<dbReference type="GO" id="GO:0046872">
    <property type="term" value="F:metal ion binding"/>
    <property type="evidence" value="ECO:0007669"/>
    <property type="project" value="UniProtKB-KW"/>
</dbReference>
<dbReference type="InterPro" id="IPR023214">
    <property type="entry name" value="HAD_sf"/>
</dbReference>
<protein>
    <recommendedName>
        <fullName evidence="7">D,D-heptose 1,7-bisphosphate phosphatase</fullName>
    </recommendedName>
</protein>
<dbReference type="PANTHER" id="PTHR42891:SF1">
    <property type="entry name" value="D-GLYCERO-BETA-D-MANNO-HEPTOSE-1,7-BISPHOSPHATE 7-PHOSPHATASE"/>
    <property type="match status" value="1"/>
</dbReference>
<dbReference type="InterPro" id="IPR036412">
    <property type="entry name" value="HAD-like_sf"/>
</dbReference>
<dbReference type="CDD" id="cd07503">
    <property type="entry name" value="HAD_HisB-N"/>
    <property type="match status" value="1"/>
</dbReference>
<proteinExistence type="inferred from homology"/>
<reference evidence="8" key="1">
    <citation type="journal article" date="2014" name="Front. Microbiol.">
        <title>High frequency of phylogenetically diverse reductive dehalogenase-homologous genes in deep subseafloor sedimentary metagenomes.</title>
        <authorList>
            <person name="Kawai M."/>
            <person name="Futagami T."/>
            <person name="Toyoda A."/>
            <person name="Takaki Y."/>
            <person name="Nishi S."/>
            <person name="Hori S."/>
            <person name="Arai W."/>
            <person name="Tsubouchi T."/>
            <person name="Morono Y."/>
            <person name="Uchiyama I."/>
            <person name="Ito T."/>
            <person name="Fujiyama A."/>
            <person name="Inagaki F."/>
            <person name="Takami H."/>
        </authorList>
    </citation>
    <scope>NUCLEOTIDE SEQUENCE</scope>
    <source>
        <strain evidence="8">Expedition CK06-06</strain>
    </source>
</reference>
<dbReference type="PANTHER" id="PTHR42891">
    <property type="entry name" value="D-GLYCERO-BETA-D-MANNO-HEPTOSE-1,7-BISPHOSPHATE 7-PHOSPHATASE"/>
    <property type="match status" value="1"/>
</dbReference>
<evidence type="ECO:0000256" key="5">
    <source>
        <dbReference type="ARBA" id="ARBA00022801"/>
    </source>
</evidence>
<keyword evidence="5" id="KW-0378">Hydrolase</keyword>
<keyword evidence="3" id="KW-0963">Cytoplasm</keyword>
<gene>
    <name evidence="8" type="ORF">S01H1_21726</name>
</gene>
<dbReference type="InterPro" id="IPR004446">
    <property type="entry name" value="Heptose_bisP_phosphatase"/>
</dbReference>
<comment type="subcellular location">
    <subcellularLocation>
        <location evidence="1">Cytoplasm</location>
    </subcellularLocation>
</comment>
<evidence type="ECO:0000256" key="2">
    <source>
        <dbReference type="ARBA" id="ARBA00005628"/>
    </source>
</evidence>
<dbReference type="NCBIfam" id="TIGR01662">
    <property type="entry name" value="HAD-SF-IIIA"/>
    <property type="match status" value="1"/>
</dbReference>
<accession>X0TU22</accession>
<evidence type="ECO:0000256" key="6">
    <source>
        <dbReference type="ARBA" id="ARBA00023277"/>
    </source>
</evidence>
<dbReference type="SUPFAM" id="SSF56784">
    <property type="entry name" value="HAD-like"/>
    <property type="match status" value="1"/>
</dbReference>
<dbReference type="EMBL" id="BARS01012098">
    <property type="protein sequence ID" value="GAF97063.1"/>
    <property type="molecule type" value="Genomic_DNA"/>
</dbReference>
<name>X0TU22_9ZZZZ</name>
<evidence type="ECO:0000256" key="1">
    <source>
        <dbReference type="ARBA" id="ARBA00004496"/>
    </source>
</evidence>
<comment type="similarity">
    <text evidence="2">Belongs to the GmhB family.</text>
</comment>
<evidence type="ECO:0000256" key="4">
    <source>
        <dbReference type="ARBA" id="ARBA00022723"/>
    </source>
</evidence>
<dbReference type="GO" id="GO:0016791">
    <property type="term" value="F:phosphatase activity"/>
    <property type="evidence" value="ECO:0007669"/>
    <property type="project" value="InterPro"/>
</dbReference>
<dbReference type="AlphaFoldDB" id="X0TU22"/>
<keyword evidence="4" id="KW-0479">Metal-binding</keyword>